<evidence type="ECO:0000313" key="9">
    <source>
        <dbReference type="Proteomes" id="UP001204015"/>
    </source>
</evidence>
<dbReference type="Pfam" id="PF17820">
    <property type="entry name" value="PDZ_6"/>
    <property type="match status" value="1"/>
</dbReference>
<evidence type="ECO:0000256" key="1">
    <source>
        <dbReference type="ARBA" id="ARBA00009179"/>
    </source>
</evidence>
<name>A0ABT1BYZ0_9BACT</name>
<feature type="signal peptide" evidence="6">
    <location>
        <begin position="1"/>
        <end position="18"/>
    </location>
</feature>
<dbReference type="InterPro" id="IPR029045">
    <property type="entry name" value="ClpP/crotonase-like_dom_sf"/>
</dbReference>
<keyword evidence="4 5" id="KW-0720">Serine protease</keyword>
<dbReference type="InterPro" id="IPR004447">
    <property type="entry name" value="Peptidase_S41A"/>
</dbReference>
<evidence type="ECO:0000256" key="4">
    <source>
        <dbReference type="ARBA" id="ARBA00022825"/>
    </source>
</evidence>
<evidence type="ECO:0000313" key="8">
    <source>
        <dbReference type="EMBL" id="MCO6026303.1"/>
    </source>
</evidence>
<dbReference type="PANTHER" id="PTHR32060">
    <property type="entry name" value="TAIL-SPECIFIC PROTEASE"/>
    <property type="match status" value="1"/>
</dbReference>
<evidence type="ECO:0000256" key="5">
    <source>
        <dbReference type="RuleBase" id="RU004404"/>
    </source>
</evidence>
<dbReference type="SMART" id="SM00228">
    <property type="entry name" value="PDZ"/>
    <property type="match status" value="1"/>
</dbReference>
<evidence type="ECO:0000256" key="2">
    <source>
        <dbReference type="ARBA" id="ARBA00022670"/>
    </source>
</evidence>
<protein>
    <submittedName>
        <fullName evidence="8">S41 family peptidase</fullName>
    </submittedName>
</protein>
<dbReference type="InterPro" id="IPR036034">
    <property type="entry name" value="PDZ_sf"/>
</dbReference>
<proteinExistence type="inferred from homology"/>
<evidence type="ECO:0000259" key="7">
    <source>
        <dbReference type="PROSITE" id="PS50106"/>
    </source>
</evidence>
<organism evidence="8 9">
    <name type="scientific">Segatella cerevisiae</name>
    <dbReference type="NCBI Taxonomy" id="2053716"/>
    <lineage>
        <taxon>Bacteria</taxon>
        <taxon>Pseudomonadati</taxon>
        <taxon>Bacteroidota</taxon>
        <taxon>Bacteroidia</taxon>
        <taxon>Bacteroidales</taxon>
        <taxon>Prevotellaceae</taxon>
        <taxon>Segatella</taxon>
    </lineage>
</organism>
<dbReference type="EMBL" id="JAMXLY010000047">
    <property type="protein sequence ID" value="MCO6026303.1"/>
    <property type="molecule type" value="Genomic_DNA"/>
</dbReference>
<keyword evidence="3 5" id="KW-0378">Hydrolase</keyword>
<dbReference type="CDD" id="cd07560">
    <property type="entry name" value="Peptidase_S41_CPP"/>
    <property type="match status" value="1"/>
</dbReference>
<evidence type="ECO:0000256" key="3">
    <source>
        <dbReference type="ARBA" id="ARBA00022801"/>
    </source>
</evidence>
<comment type="caution">
    <text evidence="8">The sequence shown here is derived from an EMBL/GenBank/DDBJ whole genome shotgun (WGS) entry which is preliminary data.</text>
</comment>
<gene>
    <name evidence="8" type="ORF">NG821_10705</name>
</gene>
<dbReference type="SUPFAM" id="SSF52096">
    <property type="entry name" value="ClpP/crotonase"/>
    <property type="match status" value="1"/>
</dbReference>
<dbReference type="InterPro" id="IPR005151">
    <property type="entry name" value="Tail-specific_protease"/>
</dbReference>
<accession>A0ABT1BYZ0</accession>
<dbReference type="SMART" id="SM00245">
    <property type="entry name" value="TSPc"/>
    <property type="match status" value="1"/>
</dbReference>
<dbReference type="SUPFAM" id="SSF50156">
    <property type="entry name" value="PDZ domain-like"/>
    <property type="match status" value="1"/>
</dbReference>
<evidence type="ECO:0000256" key="6">
    <source>
        <dbReference type="SAM" id="SignalP"/>
    </source>
</evidence>
<dbReference type="RefSeq" id="WP_252761659.1">
    <property type="nucleotide sequence ID" value="NZ_JAMXLY010000047.1"/>
</dbReference>
<keyword evidence="9" id="KW-1185">Reference proteome</keyword>
<keyword evidence="2 5" id="KW-0645">Protease</keyword>
<dbReference type="Pfam" id="PF03572">
    <property type="entry name" value="Peptidase_S41"/>
    <property type="match status" value="1"/>
</dbReference>
<dbReference type="Gene3D" id="2.30.42.10">
    <property type="match status" value="1"/>
</dbReference>
<feature type="domain" description="PDZ" evidence="7">
    <location>
        <begin position="82"/>
        <end position="166"/>
    </location>
</feature>
<dbReference type="NCBIfam" id="TIGR00225">
    <property type="entry name" value="prc"/>
    <property type="match status" value="1"/>
</dbReference>
<dbReference type="InterPro" id="IPR041489">
    <property type="entry name" value="PDZ_6"/>
</dbReference>
<dbReference type="PROSITE" id="PS50106">
    <property type="entry name" value="PDZ"/>
    <property type="match status" value="1"/>
</dbReference>
<sequence>MKKLLLAIFMVAALPVAAQKGTSGDNHAFEVSKNMEIFTDIYKYLDLMYVDTLNANEVIGNGINAMLKSLDPYTEYYPENKVADLKQLLTGKYAGVGAIVRLNNQNHYIIIDEPYEGMPAALAGLKKGDEILSIDDSSMVGKDVQYVSDHLRGDPGTSFLIKIRRPSTGKTMKFKIVRKSVQMPFLPYYGMQANGIAYMNLSSFTDQCSKDVRRVFIDFRKQGAKGLILDLRNNGGGSLQEAVNIINMFVPKDMTLVKTIGKLKQANHDYKTTVEPIDTVMPIIVLVNGNTASASEITCGSLQDLDRAVILGTRTYGKGLVQMPVDIAYNGQLKLTTAKYYIPSGRCIQAINYKHANGGYTEHVPDSLTHVFHTLHGRIVRDGGGIQPDVVLEPDSLPNIAFYLAAGRDSNEVLLNYELDYIARHPAIASPDKFQLSDADYEDFKQRVLKCHFTYDHETENYLKNLEKLAKFEGYYNDAQPEFTALEKKLKHNVAKDLDFNKAAIKNLIENDIVTAYYYQRGGIENAIHTDKQMAAAMKLIQNPTEYKKLLQPKKK</sequence>
<comment type="similarity">
    <text evidence="1 5">Belongs to the peptidase S41A family.</text>
</comment>
<dbReference type="Proteomes" id="UP001204015">
    <property type="component" value="Unassembled WGS sequence"/>
</dbReference>
<keyword evidence="6" id="KW-0732">Signal</keyword>
<dbReference type="InterPro" id="IPR001478">
    <property type="entry name" value="PDZ"/>
</dbReference>
<dbReference type="CDD" id="cd06782">
    <property type="entry name" value="cpPDZ_CPP-like"/>
    <property type="match status" value="1"/>
</dbReference>
<dbReference type="Gene3D" id="3.90.226.10">
    <property type="entry name" value="2-enoyl-CoA Hydratase, Chain A, domain 1"/>
    <property type="match status" value="1"/>
</dbReference>
<reference evidence="8 9" key="1">
    <citation type="submission" date="2022-06" db="EMBL/GenBank/DDBJ databases">
        <title>A taxonomic note on the genus Prevotella: Description of four novel genera and emended description of the genera Hallella and Xylanibacter.</title>
        <authorList>
            <person name="Hitch T.C.A."/>
        </authorList>
    </citation>
    <scope>NUCLEOTIDE SEQUENCE [LARGE SCALE GENOMIC DNA]</scope>
    <source>
        <strain evidence="8 9">DSM 100619</strain>
    </source>
</reference>
<dbReference type="PANTHER" id="PTHR32060:SF30">
    <property type="entry name" value="CARBOXY-TERMINAL PROCESSING PROTEASE CTPA"/>
    <property type="match status" value="1"/>
</dbReference>
<feature type="chain" id="PRO_5046231383" evidence="6">
    <location>
        <begin position="19"/>
        <end position="556"/>
    </location>
</feature>